<dbReference type="SUPFAM" id="SSF56219">
    <property type="entry name" value="DNase I-like"/>
    <property type="match status" value="1"/>
</dbReference>
<dbReference type="InterPro" id="IPR036691">
    <property type="entry name" value="Endo/exonu/phosph_ase_sf"/>
</dbReference>
<keyword evidence="2" id="KW-1185">Reference proteome</keyword>
<dbReference type="Gene3D" id="3.60.10.10">
    <property type="entry name" value="Endonuclease/exonuclease/phosphatase"/>
    <property type="match status" value="1"/>
</dbReference>
<evidence type="ECO:0000313" key="1">
    <source>
        <dbReference type="EMBL" id="KAL0926248.1"/>
    </source>
</evidence>
<dbReference type="EMBL" id="JANQDX010000003">
    <property type="protein sequence ID" value="KAL0926248.1"/>
    <property type="molecule type" value="Genomic_DNA"/>
</dbReference>
<reference evidence="1 2" key="1">
    <citation type="journal article" date="2024" name="Plant Biotechnol. J.">
        <title>Dendrobium thyrsiflorum genome and its molecular insights into genes involved in important horticultural traits.</title>
        <authorList>
            <person name="Chen B."/>
            <person name="Wang J.Y."/>
            <person name="Zheng P.J."/>
            <person name="Li K.L."/>
            <person name="Liang Y.M."/>
            <person name="Chen X.F."/>
            <person name="Zhang C."/>
            <person name="Zhao X."/>
            <person name="He X."/>
            <person name="Zhang G.Q."/>
            <person name="Liu Z.J."/>
            <person name="Xu Q."/>
        </authorList>
    </citation>
    <scope>NUCLEOTIDE SEQUENCE [LARGE SCALE GENOMIC DNA]</scope>
    <source>
        <strain evidence="1">GZMU011</strain>
    </source>
</reference>
<sequence length="346" mass="39608">MVFWRTDIASFSVIEASSQTVIGELSIKNKGVWMVATVYGSSDIYKRQSLWDCLERKLIKYIPTVVVGDFNCLLSQEDKRGKNFVLSQGPQDMKRIDRCLLNFAALDAVQLAAVRHLARAASDHCLILLKIFNSGFRRNRNMKFEDVWASYPAASAVVFKYWNKDMQGYDRLRKEILELQVEEAEGGGLSKEKLSLLRSKWTGQKVNTLKSSIMFGKSVKRRKKDFVWHKQDGTKGLHYVAWEVLCKPRTMGGRGLQLASIKVGLLRAKFAWNFINKPESLLNRTLASKYGKDIWNSETKRNVSSTWKILLNGAKFLQPIVRWKVCTGAAMNTLKDVWLLDRSIEK</sequence>
<name>A0ABD0VUX7_DENTH</name>
<dbReference type="AlphaFoldDB" id="A0ABD0VUX7"/>
<organism evidence="1 2">
    <name type="scientific">Dendrobium thyrsiflorum</name>
    <name type="common">Pinecone-like raceme dendrobium</name>
    <name type="synonym">Orchid</name>
    <dbReference type="NCBI Taxonomy" id="117978"/>
    <lineage>
        <taxon>Eukaryota</taxon>
        <taxon>Viridiplantae</taxon>
        <taxon>Streptophyta</taxon>
        <taxon>Embryophyta</taxon>
        <taxon>Tracheophyta</taxon>
        <taxon>Spermatophyta</taxon>
        <taxon>Magnoliopsida</taxon>
        <taxon>Liliopsida</taxon>
        <taxon>Asparagales</taxon>
        <taxon>Orchidaceae</taxon>
        <taxon>Epidendroideae</taxon>
        <taxon>Malaxideae</taxon>
        <taxon>Dendrobiinae</taxon>
        <taxon>Dendrobium</taxon>
    </lineage>
</organism>
<protein>
    <submittedName>
        <fullName evidence="1">Uncharacterized protein</fullName>
    </submittedName>
</protein>
<proteinExistence type="predicted"/>
<accession>A0ABD0VUX7</accession>
<comment type="caution">
    <text evidence="1">The sequence shown here is derived from an EMBL/GenBank/DDBJ whole genome shotgun (WGS) entry which is preliminary data.</text>
</comment>
<dbReference type="PANTHER" id="PTHR33710">
    <property type="entry name" value="BNAC02G09200D PROTEIN"/>
    <property type="match status" value="1"/>
</dbReference>
<evidence type="ECO:0000313" key="2">
    <source>
        <dbReference type="Proteomes" id="UP001552299"/>
    </source>
</evidence>
<dbReference type="Proteomes" id="UP001552299">
    <property type="component" value="Unassembled WGS sequence"/>
</dbReference>
<dbReference type="PANTHER" id="PTHR33710:SF86">
    <property type="entry name" value="VIRAL MOVEMENT PROTEIN"/>
    <property type="match status" value="1"/>
</dbReference>
<gene>
    <name evidence="1" type="ORF">M5K25_002462</name>
</gene>